<evidence type="ECO:0000259" key="11">
    <source>
        <dbReference type="SMART" id="SM00435"/>
    </source>
</evidence>
<dbReference type="Gene3D" id="2.170.11.10">
    <property type="entry name" value="DNA Topoisomerase I, domain 2"/>
    <property type="match status" value="1"/>
</dbReference>
<comment type="catalytic activity">
    <reaction evidence="1">
        <text>ATP-independent breakage of single-stranded DNA, followed by passage and rejoining.</text>
        <dbReference type="EC" id="5.6.2.1"/>
    </reaction>
</comment>
<evidence type="ECO:0000256" key="2">
    <source>
        <dbReference type="ARBA" id="ARBA00006645"/>
    </source>
</evidence>
<evidence type="ECO:0000256" key="7">
    <source>
        <dbReference type="ARBA" id="ARBA00023235"/>
    </source>
</evidence>
<protein>
    <recommendedName>
        <fullName evidence="4">DNA topoisomerase 1</fullName>
        <ecNumber evidence="3">5.6.2.1</ecNumber>
    </recommendedName>
    <alternativeName>
        <fullName evidence="8">DNA topoisomerase I</fullName>
    </alternativeName>
</protein>
<dbReference type="Gene3D" id="1.10.10.41">
    <property type="entry name" value="Yeast DNA topoisomerase - domain 1"/>
    <property type="match status" value="1"/>
</dbReference>
<proteinExistence type="inferred from homology"/>
<evidence type="ECO:0000313" key="13">
    <source>
        <dbReference type="Proteomes" id="UP001235939"/>
    </source>
</evidence>
<dbReference type="InterPro" id="IPR051062">
    <property type="entry name" value="Topoisomerase_IB"/>
</dbReference>
<comment type="similarity">
    <text evidence="2">Belongs to the type IB topoisomerase family.</text>
</comment>
<dbReference type="InterPro" id="IPR013030">
    <property type="entry name" value="DNA_topo_DNA_db_N_dom2"/>
</dbReference>
<keyword evidence="5" id="KW-0799">Topoisomerase</keyword>
<dbReference type="SUPFAM" id="SSF56349">
    <property type="entry name" value="DNA breaking-rejoining enzymes"/>
    <property type="match status" value="1"/>
</dbReference>
<dbReference type="PANTHER" id="PTHR10290">
    <property type="entry name" value="DNA TOPOISOMERASE I"/>
    <property type="match status" value="1"/>
</dbReference>
<dbReference type="InterPro" id="IPR036202">
    <property type="entry name" value="TopoI_DNA-bd_euk_N_sf"/>
</dbReference>
<evidence type="ECO:0000256" key="5">
    <source>
        <dbReference type="ARBA" id="ARBA00023029"/>
    </source>
</evidence>
<evidence type="ECO:0000256" key="8">
    <source>
        <dbReference type="ARBA" id="ARBA00033297"/>
    </source>
</evidence>
<evidence type="ECO:0000256" key="3">
    <source>
        <dbReference type="ARBA" id="ARBA00012891"/>
    </source>
</evidence>
<dbReference type="InterPro" id="IPR014711">
    <property type="entry name" value="TopoI_cat_a-hlx-sub_euk"/>
</dbReference>
<dbReference type="EC" id="5.6.2.1" evidence="3"/>
<dbReference type="InterPro" id="IPR011010">
    <property type="entry name" value="DNA_brk_join_enz"/>
</dbReference>
<dbReference type="Proteomes" id="UP001235939">
    <property type="component" value="Chromosome 14"/>
</dbReference>
<dbReference type="PANTHER" id="PTHR10290:SF3">
    <property type="entry name" value="DNA TOPOISOMERASE 1"/>
    <property type="match status" value="1"/>
</dbReference>
<dbReference type="Pfam" id="PF01028">
    <property type="entry name" value="Topoisom_I"/>
    <property type="match status" value="1"/>
</dbReference>
<dbReference type="InterPro" id="IPR008336">
    <property type="entry name" value="TopoI_DNA-bd_euk"/>
</dbReference>
<dbReference type="Pfam" id="PF02919">
    <property type="entry name" value="Topoisom_I_N"/>
    <property type="match status" value="1"/>
</dbReference>
<evidence type="ECO:0000313" key="12">
    <source>
        <dbReference type="EMBL" id="UYV76958.1"/>
    </source>
</evidence>
<comment type="caution">
    <text evidence="9">Lacks conserved residue(s) required for the propagation of feature annotation.</text>
</comment>
<dbReference type="InterPro" id="IPR001631">
    <property type="entry name" value="TopoI"/>
</dbReference>
<dbReference type="InterPro" id="IPR013034">
    <property type="entry name" value="DNA_topo_DNA_db_N_dom1"/>
</dbReference>
<evidence type="ECO:0000256" key="6">
    <source>
        <dbReference type="ARBA" id="ARBA00023125"/>
    </source>
</evidence>
<dbReference type="Gene3D" id="3.90.15.10">
    <property type="entry name" value="Topoisomerase I, Chain A, domain 3"/>
    <property type="match status" value="1"/>
</dbReference>
<reference evidence="12 13" key="1">
    <citation type="submission" date="2022-01" db="EMBL/GenBank/DDBJ databases">
        <title>A chromosomal length assembly of Cordylochernes scorpioides.</title>
        <authorList>
            <person name="Zeh D."/>
            <person name="Zeh J."/>
        </authorList>
    </citation>
    <scope>NUCLEOTIDE SEQUENCE [LARGE SCALE GENOMIC DNA]</scope>
    <source>
        <strain evidence="12">IN4F17</strain>
        <tissue evidence="12">Whole Body</tissue>
    </source>
</reference>
<feature type="domain" description="DNA topoisomerase I eukaryotic-type" evidence="11">
    <location>
        <begin position="154"/>
        <end position="360"/>
    </location>
</feature>
<evidence type="ECO:0000256" key="10">
    <source>
        <dbReference type="SAM" id="Coils"/>
    </source>
</evidence>
<keyword evidence="10" id="KW-0175">Coiled coil</keyword>
<name>A0ABY6L7F7_9ARAC</name>
<evidence type="ECO:0000256" key="4">
    <source>
        <dbReference type="ARBA" id="ARBA00019632"/>
    </source>
</evidence>
<dbReference type="InterPro" id="IPR013500">
    <property type="entry name" value="TopoI_cat_euk"/>
</dbReference>
<keyword evidence="7" id="KW-0413">Isomerase</keyword>
<evidence type="ECO:0000256" key="1">
    <source>
        <dbReference type="ARBA" id="ARBA00000213"/>
    </source>
</evidence>
<organism evidence="12 13">
    <name type="scientific">Cordylochernes scorpioides</name>
    <dbReference type="NCBI Taxonomy" id="51811"/>
    <lineage>
        <taxon>Eukaryota</taxon>
        <taxon>Metazoa</taxon>
        <taxon>Ecdysozoa</taxon>
        <taxon>Arthropoda</taxon>
        <taxon>Chelicerata</taxon>
        <taxon>Arachnida</taxon>
        <taxon>Pseudoscorpiones</taxon>
        <taxon>Cheliferoidea</taxon>
        <taxon>Chernetidae</taxon>
        <taxon>Cordylochernes</taxon>
    </lineage>
</organism>
<evidence type="ECO:0000256" key="9">
    <source>
        <dbReference type="PROSITE-ProRule" id="PRU01382"/>
    </source>
</evidence>
<dbReference type="PRINTS" id="PR00416">
    <property type="entry name" value="EUTPISMRASEI"/>
</dbReference>
<dbReference type="SUPFAM" id="SSF56741">
    <property type="entry name" value="Eukaryotic DNA topoisomerase I, N-terminal DNA-binding fragment"/>
    <property type="match status" value="1"/>
</dbReference>
<keyword evidence="13" id="KW-1185">Reference proteome</keyword>
<gene>
    <name evidence="12" type="ORF">LAZ67_14002569</name>
</gene>
<dbReference type="PROSITE" id="PS52038">
    <property type="entry name" value="TOPO_IB_2"/>
    <property type="match status" value="1"/>
</dbReference>
<keyword evidence="6 9" id="KW-0238">DNA-binding</keyword>
<dbReference type="SMART" id="SM00435">
    <property type="entry name" value="TOPEUc"/>
    <property type="match status" value="1"/>
</dbReference>
<dbReference type="InterPro" id="IPR013499">
    <property type="entry name" value="TopoI_euk"/>
</dbReference>
<dbReference type="EMBL" id="CP092876">
    <property type="protein sequence ID" value="UYV76958.1"/>
    <property type="molecule type" value="Genomic_DNA"/>
</dbReference>
<accession>A0ABY6L7F7</accession>
<sequence>MKRLAEKRPQWRQLAHHGPLFPPPYVPLPRRVQLLYDGRPVRLAPAAEEAAGFFARLLEHPDVARPRFRANFFREWRQVMSEKERQLITDLDKCDFSAIAAHYAEEAELRKKMSKEDRKKLRLERENLRETFGYCWVDGRRQRVGNYRVEPPGLFLGRGDHPQAGRLKQRVQPEDVVINVGEDTPKPPAGHRWSEVRHDTSVTWLASWTDSVLGKTKYVQLNPDSRLRSRRDIEKYEAARRLGAHIDKIRQQYQQGWKSKNLLERQTAVALYFIDKLALRVGTEKEPGLAADTVGCCLLRAEHVQLRPPRSVHLDFPGKDGVRYRKDVTVPPAVYNNIAVFRAGKLPGQRLFDLLSASCP</sequence>
<feature type="coiled-coil region" evidence="10">
    <location>
        <begin position="104"/>
        <end position="131"/>
    </location>
</feature>